<evidence type="ECO:0000313" key="1">
    <source>
        <dbReference type="EMBL" id="JAC18758.1"/>
    </source>
</evidence>
<reference evidence="1" key="1">
    <citation type="submission" date="2014-03" db="EMBL/GenBank/DDBJ databases">
        <title>The sialotranscriptome of Amblyomma triste, Amblyomma parvum and Amblyomma cajennense ticks, uncovered by 454-based RNA-seq.</title>
        <authorList>
            <person name="Garcia G.R."/>
            <person name="Gardinassi L.G."/>
            <person name="Ribeiro J.M."/>
            <person name="Anatriello E."/>
            <person name="Ferreira B.R."/>
            <person name="Moreira H.N."/>
            <person name="Mafra C."/>
            <person name="Olegario M.M."/>
            <person name="Szabo P.J."/>
            <person name="Miranda-Santos I.K."/>
            <person name="Maruyama S.R."/>
        </authorList>
    </citation>
    <scope>NUCLEOTIDE SEQUENCE</scope>
    <source>
        <strain evidence="1">Uberlandia</strain>
        <tissue evidence="1">Salivary glands</tissue>
    </source>
</reference>
<dbReference type="EMBL" id="GBBK01005724">
    <property type="protein sequence ID" value="JAC18758.1"/>
    <property type="molecule type" value="mRNA"/>
</dbReference>
<feature type="non-terminal residue" evidence="1">
    <location>
        <position position="1"/>
    </location>
</feature>
<organism evidence="1">
    <name type="scientific">Amblyomma cajennense</name>
    <name type="common">Cayenne tick</name>
    <name type="synonym">Acarus cajennensis</name>
    <dbReference type="NCBI Taxonomy" id="34607"/>
    <lineage>
        <taxon>Eukaryota</taxon>
        <taxon>Metazoa</taxon>
        <taxon>Ecdysozoa</taxon>
        <taxon>Arthropoda</taxon>
        <taxon>Chelicerata</taxon>
        <taxon>Arachnida</taxon>
        <taxon>Acari</taxon>
        <taxon>Parasitiformes</taxon>
        <taxon>Ixodida</taxon>
        <taxon>Ixodoidea</taxon>
        <taxon>Ixodidae</taxon>
        <taxon>Amblyomminae</taxon>
        <taxon>Amblyomma</taxon>
    </lineage>
</organism>
<accession>A0A023FD19</accession>
<dbReference type="AlphaFoldDB" id="A0A023FD19"/>
<sequence length="75" mass="8511">VNSMLYSCLACFTLLSSIKQRTGQLTRSVRHVSTTALSQMTIILCTSRGYVARNREQYINHLVSSNARDMHTHTH</sequence>
<proteinExistence type="evidence at transcript level"/>
<protein>
    <submittedName>
        <fullName evidence="1">Putative secreted protein</fullName>
    </submittedName>
</protein>
<name>A0A023FD19_AMBCJ</name>